<dbReference type="AlphaFoldDB" id="A0A4P9YKB0"/>
<evidence type="ECO:0000313" key="1">
    <source>
        <dbReference type="EMBL" id="RKP20043.1"/>
    </source>
</evidence>
<gene>
    <name evidence="1" type="ORF">ROZALSC1DRAFT_21744</name>
</gene>
<dbReference type="Proteomes" id="UP000281549">
    <property type="component" value="Unassembled WGS sequence"/>
</dbReference>
<dbReference type="PANTHER" id="PTHR31551">
    <property type="entry name" value="PRE-MRNA-SPLICING FACTOR CWF18"/>
    <property type="match status" value="1"/>
</dbReference>
<accession>A0A4P9YKB0</accession>
<sequence length="119" mass="13713">MNSLEEEALKRLSRIKGNANTSENFNTSETVQDVAEEILKEAEIKGKQLLNEVDLTQLAPKKVTWDLERDIQSRMKILEKETMNVIRDYVRDKIKQQKGMPLMVDEDISTSSSENELDD</sequence>
<dbReference type="PANTHER" id="PTHR31551:SF1">
    <property type="entry name" value="COILED-COIL DOMAIN-CONTAINING PROTEIN 12"/>
    <property type="match status" value="1"/>
</dbReference>
<dbReference type="GO" id="GO:0071014">
    <property type="term" value="C:post-mRNA release spliceosomal complex"/>
    <property type="evidence" value="ECO:0007669"/>
    <property type="project" value="TreeGrafter"/>
</dbReference>
<evidence type="ECO:0000313" key="2">
    <source>
        <dbReference type="Proteomes" id="UP000281549"/>
    </source>
</evidence>
<reference evidence="2" key="1">
    <citation type="journal article" date="2018" name="Nat. Microbiol.">
        <title>Leveraging single-cell genomics to expand the fungal tree of life.</title>
        <authorList>
            <person name="Ahrendt S.R."/>
            <person name="Quandt C.A."/>
            <person name="Ciobanu D."/>
            <person name="Clum A."/>
            <person name="Salamov A."/>
            <person name="Andreopoulos B."/>
            <person name="Cheng J.F."/>
            <person name="Woyke T."/>
            <person name="Pelin A."/>
            <person name="Henrissat B."/>
            <person name="Reynolds N.K."/>
            <person name="Benny G.L."/>
            <person name="Smith M.E."/>
            <person name="James T.Y."/>
            <person name="Grigoriev I.V."/>
        </authorList>
    </citation>
    <scope>NUCLEOTIDE SEQUENCE [LARGE SCALE GENOMIC DNA]</scope>
    <source>
        <strain evidence="2">CSF55</strain>
    </source>
</reference>
<protein>
    <submittedName>
        <fullName evidence="1">Uncharacterized protein</fullName>
    </submittedName>
</protein>
<organism evidence="1 2">
    <name type="scientific">Rozella allomycis (strain CSF55)</name>
    <dbReference type="NCBI Taxonomy" id="988480"/>
    <lineage>
        <taxon>Eukaryota</taxon>
        <taxon>Fungi</taxon>
        <taxon>Fungi incertae sedis</taxon>
        <taxon>Cryptomycota</taxon>
        <taxon>Cryptomycota incertae sedis</taxon>
        <taxon>Rozella</taxon>
    </lineage>
</organism>
<dbReference type="InterPro" id="IPR013169">
    <property type="entry name" value="mRNA_splic_Cwf18-like"/>
</dbReference>
<proteinExistence type="predicted"/>
<name>A0A4P9YKB0_ROZAC</name>
<dbReference type="Pfam" id="PF08315">
    <property type="entry name" value="cwf18"/>
    <property type="match status" value="1"/>
</dbReference>
<dbReference type="GO" id="GO:0005684">
    <property type="term" value="C:U2-type spliceosomal complex"/>
    <property type="evidence" value="ECO:0007669"/>
    <property type="project" value="TreeGrafter"/>
</dbReference>
<dbReference type="EMBL" id="ML005120">
    <property type="protein sequence ID" value="RKP20043.1"/>
    <property type="molecule type" value="Genomic_DNA"/>
</dbReference>